<evidence type="ECO:0000259" key="2">
    <source>
        <dbReference type="Pfam" id="PF08770"/>
    </source>
</evidence>
<dbReference type="Pfam" id="PF13501">
    <property type="entry name" value="SoxY"/>
    <property type="match status" value="1"/>
</dbReference>
<dbReference type="InterPro" id="IPR013783">
    <property type="entry name" value="Ig-like_fold"/>
</dbReference>
<accession>A0ABZ0HPX3</accession>
<dbReference type="SUPFAM" id="SSF81296">
    <property type="entry name" value="E set domains"/>
    <property type="match status" value="1"/>
</dbReference>
<dbReference type="InterPro" id="IPR032711">
    <property type="entry name" value="SoxY"/>
</dbReference>
<feature type="signal peptide" evidence="1">
    <location>
        <begin position="1"/>
        <end position="22"/>
    </location>
</feature>
<proteinExistence type="predicted"/>
<dbReference type="InterPro" id="IPR038162">
    <property type="entry name" value="SoxY_sf"/>
</dbReference>
<protein>
    <submittedName>
        <fullName evidence="4">Quinoprotein dehydrogenase-associated SoxYZ-like carrier</fullName>
    </submittedName>
</protein>
<reference evidence="4 5" key="1">
    <citation type="submission" date="2023-10" db="EMBL/GenBank/DDBJ databases">
        <title>Novel methanotroph of the genus Methylocapsa from a subarctic wetland.</title>
        <authorList>
            <person name="Belova S.E."/>
            <person name="Oshkin I.Y."/>
            <person name="Miroshnikov K."/>
            <person name="Dedysh S.N."/>
        </authorList>
    </citation>
    <scope>NUCLEOTIDE SEQUENCE [LARGE SCALE GENOMIC DNA]</scope>
    <source>
        <strain evidence="4 5">RX1</strain>
    </source>
</reference>
<keyword evidence="1" id="KW-0732">Signal</keyword>
<evidence type="ECO:0000313" key="4">
    <source>
        <dbReference type="EMBL" id="WOJ89233.1"/>
    </source>
</evidence>
<dbReference type="EMBL" id="CP136862">
    <property type="protein sequence ID" value="WOJ89233.1"/>
    <property type="molecule type" value="Genomic_DNA"/>
</dbReference>
<evidence type="ECO:0000256" key="1">
    <source>
        <dbReference type="SAM" id="SignalP"/>
    </source>
</evidence>
<dbReference type="Gene3D" id="2.60.40.2470">
    <property type="entry name" value="SoxY domain"/>
    <property type="match status" value="1"/>
</dbReference>
<dbReference type="InterPro" id="IPR014756">
    <property type="entry name" value="Ig_E-set"/>
</dbReference>
<dbReference type="Gene3D" id="2.60.40.10">
    <property type="entry name" value="Immunoglobulins"/>
    <property type="match status" value="1"/>
</dbReference>
<dbReference type="RefSeq" id="WP_407338677.1">
    <property type="nucleotide sequence ID" value="NZ_CP136862.1"/>
</dbReference>
<dbReference type="NCBIfam" id="TIGR04557">
    <property type="entry name" value="fuse_rel_SoxYZ"/>
    <property type="match status" value="1"/>
</dbReference>
<gene>
    <name evidence="4" type="ORF">RZS28_15720</name>
</gene>
<sequence length="267" mass="28584">MSKPAIGLGFALALLFATAAAAQDDDAARASRWADLRQTLFGDKQVLNGDGKIALEAPDRALDAALVPVTITVQNPKDVTALYLVIDDNPAPVAAHVTYGPAGDPRSLKLRVRINQYTNMHAVEETAQGELYEVSRFIKASGGCSAPAGSYDAAALADIGQMKLRPIGEADASDSFEAQILIRHPNFNGMQMDQVTRLYTPARFLKTIAISRDGETVLQLESDISLATDPAITFAIKGQKKGKLAITAKDSENAVFEHIFDLDQQGS</sequence>
<dbReference type="Proteomes" id="UP001626536">
    <property type="component" value="Chromosome"/>
</dbReference>
<feature type="chain" id="PRO_5045427337" evidence="1">
    <location>
        <begin position="23"/>
        <end position="267"/>
    </location>
</feature>
<name>A0ABZ0HPX3_9HYPH</name>
<feature type="domain" description="Ig-like SoxY" evidence="3">
    <location>
        <begin position="38"/>
        <end position="144"/>
    </location>
</feature>
<dbReference type="InterPro" id="IPR014880">
    <property type="entry name" value="SoxZ_dom"/>
</dbReference>
<evidence type="ECO:0000313" key="5">
    <source>
        <dbReference type="Proteomes" id="UP001626536"/>
    </source>
</evidence>
<keyword evidence="5" id="KW-1185">Reference proteome</keyword>
<evidence type="ECO:0000259" key="3">
    <source>
        <dbReference type="Pfam" id="PF13501"/>
    </source>
</evidence>
<feature type="domain" description="Sulphur oxidation protein SoxZ" evidence="2">
    <location>
        <begin position="170"/>
        <end position="258"/>
    </location>
</feature>
<dbReference type="InterPro" id="IPR030831">
    <property type="entry name" value="Fuse-rel_SoxYZ"/>
</dbReference>
<dbReference type="Pfam" id="PF08770">
    <property type="entry name" value="SoxZ"/>
    <property type="match status" value="1"/>
</dbReference>
<organism evidence="4 5">
    <name type="scientific">Methylocapsa polymorpha</name>
    <dbReference type="NCBI Taxonomy" id="3080828"/>
    <lineage>
        <taxon>Bacteria</taxon>
        <taxon>Pseudomonadati</taxon>
        <taxon>Pseudomonadota</taxon>
        <taxon>Alphaproteobacteria</taxon>
        <taxon>Hyphomicrobiales</taxon>
        <taxon>Beijerinckiaceae</taxon>
        <taxon>Methylocapsa</taxon>
    </lineage>
</organism>